<organism evidence="4 5">
    <name type="scientific">Paenibacillus plantiphilus</name>
    <dbReference type="NCBI Taxonomy" id="2905650"/>
    <lineage>
        <taxon>Bacteria</taxon>
        <taxon>Bacillati</taxon>
        <taxon>Bacillota</taxon>
        <taxon>Bacilli</taxon>
        <taxon>Bacillales</taxon>
        <taxon>Paenibacillaceae</taxon>
        <taxon>Paenibacillus</taxon>
    </lineage>
</organism>
<dbReference type="Proteomes" id="UP000838686">
    <property type="component" value="Unassembled WGS sequence"/>
</dbReference>
<dbReference type="RefSeq" id="WP_236347155.1">
    <property type="nucleotide sequence ID" value="NZ_CAKMMF010000047.1"/>
</dbReference>
<keyword evidence="1" id="KW-0812">Transmembrane</keyword>
<name>A0ABN8H717_9BACL</name>
<evidence type="ECO:0000313" key="5">
    <source>
        <dbReference type="Proteomes" id="UP000838686"/>
    </source>
</evidence>
<evidence type="ECO:0008006" key="6">
    <source>
        <dbReference type="Google" id="ProtNLM"/>
    </source>
</evidence>
<dbReference type="InterPro" id="IPR025436">
    <property type="entry name" value="DUF4179"/>
</dbReference>
<feature type="domain" description="DUF5643" evidence="3">
    <location>
        <begin position="236"/>
        <end position="339"/>
    </location>
</feature>
<feature type="domain" description="DUF4179" evidence="2">
    <location>
        <begin position="57"/>
        <end position="146"/>
    </location>
</feature>
<dbReference type="Pfam" id="PF18705">
    <property type="entry name" value="DUF5643"/>
    <property type="match status" value="1"/>
</dbReference>
<evidence type="ECO:0000259" key="2">
    <source>
        <dbReference type="Pfam" id="PF13786"/>
    </source>
</evidence>
<comment type="caution">
    <text evidence="4">The sequence shown here is derived from an EMBL/GenBank/DDBJ whole genome shotgun (WGS) entry which is preliminary data.</text>
</comment>
<evidence type="ECO:0000256" key="1">
    <source>
        <dbReference type="SAM" id="Phobius"/>
    </source>
</evidence>
<keyword evidence="1" id="KW-0472">Membrane</keyword>
<evidence type="ECO:0000259" key="3">
    <source>
        <dbReference type="Pfam" id="PF18705"/>
    </source>
</evidence>
<reference evidence="4" key="1">
    <citation type="submission" date="2022-01" db="EMBL/GenBank/DDBJ databases">
        <authorList>
            <person name="Criscuolo A."/>
        </authorList>
    </citation>
    <scope>NUCLEOTIDE SEQUENCE</scope>
    <source>
        <strain evidence="4">CIP111893</strain>
    </source>
</reference>
<dbReference type="InterPro" id="IPR040680">
    <property type="entry name" value="DUF5643"/>
</dbReference>
<dbReference type="Pfam" id="PF13786">
    <property type="entry name" value="DUF4179"/>
    <property type="match status" value="1"/>
</dbReference>
<keyword evidence="5" id="KW-1185">Reference proteome</keyword>
<protein>
    <recommendedName>
        <fullName evidence="6">DUF4179 domain-containing protein</fullName>
    </recommendedName>
</protein>
<proteinExistence type="predicted"/>
<sequence>MNGTNSNNDVVRCLQADRSRAEDAVKQVDDEMLDAAIMKGLELGRAKGHPRRRWHIPMWVAAAAVCLLFVLVFSIRISPVFANALRDIPGLSAFVKLIEHDPGLSSALSEDYVQPLGITQENNDIRLTVEGIIVDEQRLVVLYSAENVIENKEVPLRTIQFTDEKGKELRGIISYNTPPEYSEDESVKSRKEDVIDIRLIQPDLLPNKVKLKATAGEASFEVELPIDHSRFKGLSREVSIGKTIEVDGQQITFVRAKLSPLQIRLEMKYGAGNTKKISGFIDMAIEDENGMRWRMDTVFGSKGDQSTEYLFQSSYFHRPKKLAIISEGIYMTKRGERLVIDLDSEQIVQAPDSRIALQKVVDKGNYKQLFFTLSDLDDVDIQRGYWLTNDVFTDGEGASHGLYEAAKYDPGITLSLGSRQQTVQIPVPSGELPQPLSFILDDYPGYIRHPFRIDLPVE</sequence>
<keyword evidence="1" id="KW-1133">Transmembrane helix</keyword>
<dbReference type="Gene3D" id="2.60.40.1630">
    <property type="entry name" value="bacillus anthracis domain"/>
    <property type="match status" value="1"/>
</dbReference>
<evidence type="ECO:0000313" key="4">
    <source>
        <dbReference type="EMBL" id="CAH1224585.1"/>
    </source>
</evidence>
<gene>
    <name evidence="4" type="ORF">PAECIP111893_05149</name>
</gene>
<accession>A0ABN8H717</accession>
<dbReference type="EMBL" id="CAKMMF010000047">
    <property type="protein sequence ID" value="CAH1224585.1"/>
    <property type="molecule type" value="Genomic_DNA"/>
</dbReference>
<feature type="transmembrane region" description="Helical" evidence="1">
    <location>
        <begin position="56"/>
        <end position="75"/>
    </location>
</feature>